<accession>A0A1D2A4G7</accession>
<name>A0A1D2A4G7_AUXPR</name>
<reference evidence="3" key="1">
    <citation type="submission" date="2015-08" db="EMBL/GenBank/DDBJ databases">
        <authorList>
            <person name="Babu N.S."/>
            <person name="Beckwith C.J."/>
            <person name="Beseler K.G."/>
            <person name="Brison A."/>
            <person name="Carone J.V."/>
            <person name="Caskin T.P."/>
            <person name="Diamond M."/>
            <person name="Durham M.E."/>
            <person name="Foxe J.M."/>
            <person name="Go M."/>
            <person name="Henderson B.A."/>
            <person name="Jones I.B."/>
            <person name="McGettigan J.A."/>
            <person name="Micheletti S.J."/>
            <person name="Nasrallah M.E."/>
            <person name="Ortiz D."/>
            <person name="Piller C.R."/>
            <person name="Privatt S.R."/>
            <person name="Schneider S.L."/>
            <person name="Sharp S."/>
            <person name="Smith T.C."/>
            <person name="Stanton J.D."/>
            <person name="Ullery H.E."/>
            <person name="Wilson R.J."/>
            <person name="Serrano M.G."/>
            <person name="Buck G."/>
            <person name="Lee V."/>
            <person name="Wang Y."/>
            <person name="Carvalho R."/>
            <person name="Voegtly L."/>
            <person name="Shi R."/>
            <person name="Duckworth R."/>
            <person name="Johnson A."/>
            <person name="Loviza R."/>
            <person name="Walstead R."/>
            <person name="Shah Z."/>
            <person name="Kiflezghi M."/>
            <person name="Wade K."/>
            <person name="Ball S.L."/>
            <person name="Bradley K.W."/>
            <person name="Asai D.J."/>
            <person name="Bowman C.A."/>
            <person name="Russell D.A."/>
            <person name="Pope W.H."/>
            <person name="Jacobs-Sera D."/>
            <person name="Hendrix R.W."/>
            <person name="Hatfull G.F."/>
        </authorList>
    </citation>
    <scope>NUCLEOTIDE SEQUENCE</scope>
</reference>
<evidence type="ECO:0000313" key="3">
    <source>
        <dbReference type="EMBL" id="JAT73971.1"/>
    </source>
</evidence>
<dbReference type="InterPro" id="IPR003903">
    <property type="entry name" value="UIM_dom"/>
</dbReference>
<evidence type="ECO:0000256" key="1">
    <source>
        <dbReference type="SAM" id="MobiDB-lite"/>
    </source>
</evidence>
<dbReference type="EMBL" id="GDKF01004736">
    <property type="protein sequence ID" value="JAT73886.1"/>
    <property type="molecule type" value="Transcribed_RNA"/>
</dbReference>
<dbReference type="PROSITE" id="PS50330">
    <property type="entry name" value="UIM"/>
    <property type="match status" value="1"/>
</dbReference>
<feature type="region of interest" description="Disordered" evidence="1">
    <location>
        <begin position="31"/>
        <end position="227"/>
    </location>
</feature>
<evidence type="ECO:0000313" key="2">
    <source>
        <dbReference type="EMBL" id="JAT73886.1"/>
    </source>
</evidence>
<protein>
    <recommendedName>
        <fullName evidence="4">EF-hand domain-containing protein</fullName>
    </recommendedName>
</protein>
<feature type="compositionally biased region" description="Basic and acidic residues" evidence="1">
    <location>
        <begin position="31"/>
        <end position="43"/>
    </location>
</feature>
<proteinExistence type="predicted"/>
<evidence type="ECO:0008006" key="4">
    <source>
        <dbReference type="Google" id="ProtNLM"/>
    </source>
</evidence>
<feature type="compositionally biased region" description="Basic and acidic residues" evidence="1">
    <location>
        <begin position="85"/>
        <end position="101"/>
    </location>
</feature>
<dbReference type="EMBL" id="GDKF01004651">
    <property type="protein sequence ID" value="JAT73971.1"/>
    <property type="molecule type" value="Transcribed_RNA"/>
</dbReference>
<dbReference type="AlphaFoldDB" id="A0A1D2A4G7"/>
<sequence>MTGMEEARRRAQLRNKAMLEQLEIGASVRRLSQERQARDEAKAAHLGLDQMQGGPRRRSSRIKAGTTEDRAPLADVSDQEEEEAGRDISEPEEYDPLREEAVPSPSTSTASERAAQVEDSEEVHGFCSAARSSDIAQGVPDEDEDDADLQLALEMSLAVKEAAESHSAQGDGAHDRREETQSCEAAAPFPKSHDPNGAHTLAPDAQPARPTAASKKQKRRKGLPALDPSPGELEACFALLAGAGKGTVDIHGLILAAATLGQEISVTEAETMLSFAHEESGRAESARHLTLAQFVGLAARLADAQAHR</sequence>
<gene>
    <name evidence="2" type="ORF">g.17258</name>
    <name evidence="3" type="ORF">g.17260</name>
</gene>
<organism evidence="3">
    <name type="scientific">Auxenochlorella protothecoides</name>
    <name type="common">Green microalga</name>
    <name type="synonym">Chlorella protothecoides</name>
    <dbReference type="NCBI Taxonomy" id="3075"/>
    <lineage>
        <taxon>Eukaryota</taxon>
        <taxon>Viridiplantae</taxon>
        <taxon>Chlorophyta</taxon>
        <taxon>core chlorophytes</taxon>
        <taxon>Trebouxiophyceae</taxon>
        <taxon>Chlorellales</taxon>
        <taxon>Chlorellaceae</taxon>
        <taxon>Auxenochlorella</taxon>
    </lineage>
</organism>